<name>X0SB94_9ZZZZ</name>
<comment type="caution">
    <text evidence="1">The sequence shown here is derived from an EMBL/GenBank/DDBJ whole genome shotgun (WGS) entry which is preliminary data.</text>
</comment>
<dbReference type="EMBL" id="BARS01000135">
    <property type="protein sequence ID" value="GAF72431.1"/>
    <property type="molecule type" value="Genomic_DNA"/>
</dbReference>
<sequence length="193" mass="22506">YNKLNTTRPIITWWKDAIVSPFNTGEFLWSFVDVVIILEEENCEFWASSPSWSRIDSFQWYKNHIATRDRHNALKKNFKAILPYMLTGICEDLTKCAPATNEMINNLANFVNAAAKYTRSDDSSFNFSLPDGLSQLLRSANNHSFNLLSDDLERLFNALKLSSAKRIRECYSNTKKLKYLWGNTMFYIAFYKH</sequence>
<proteinExistence type="predicted"/>
<gene>
    <name evidence="1" type="ORF">S01H1_00389</name>
</gene>
<accession>X0SB94</accession>
<protein>
    <submittedName>
        <fullName evidence="1">Uncharacterized protein</fullName>
    </submittedName>
</protein>
<feature type="non-terminal residue" evidence="1">
    <location>
        <position position="1"/>
    </location>
</feature>
<evidence type="ECO:0000313" key="1">
    <source>
        <dbReference type="EMBL" id="GAF72431.1"/>
    </source>
</evidence>
<reference evidence="1" key="1">
    <citation type="journal article" date="2014" name="Front. Microbiol.">
        <title>High frequency of phylogenetically diverse reductive dehalogenase-homologous genes in deep subseafloor sedimentary metagenomes.</title>
        <authorList>
            <person name="Kawai M."/>
            <person name="Futagami T."/>
            <person name="Toyoda A."/>
            <person name="Takaki Y."/>
            <person name="Nishi S."/>
            <person name="Hori S."/>
            <person name="Arai W."/>
            <person name="Tsubouchi T."/>
            <person name="Morono Y."/>
            <person name="Uchiyama I."/>
            <person name="Ito T."/>
            <person name="Fujiyama A."/>
            <person name="Inagaki F."/>
            <person name="Takami H."/>
        </authorList>
    </citation>
    <scope>NUCLEOTIDE SEQUENCE</scope>
    <source>
        <strain evidence="1">Expedition CK06-06</strain>
    </source>
</reference>
<dbReference type="AlphaFoldDB" id="X0SB94"/>
<organism evidence="1">
    <name type="scientific">marine sediment metagenome</name>
    <dbReference type="NCBI Taxonomy" id="412755"/>
    <lineage>
        <taxon>unclassified sequences</taxon>
        <taxon>metagenomes</taxon>
        <taxon>ecological metagenomes</taxon>
    </lineage>
</organism>